<dbReference type="AlphaFoldDB" id="A0A075GDU2"/>
<evidence type="ECO:0000256" key="3">
    <source>
        <dbReference type="ARBA" id="ARBA00011315"/>
    </source>
</evidence>
<dbReference type="GO" id="GO:0003887">
    <property type="term" value="F:DNA-directed DNA polymerase activity"/>
    <property type="evidence" value="ECO:0007669"/>
    <property type="project" value="UniProtKB-UniRule"/>
</dbReference>
<evidence type="ECO:0000256" key="5">
    <source>
        <dbReference type="ARBA" id="ARBA00022695"/>
    </source>
</evidence>
<reference evidence="18" key="1">
    <citation type="journal article" date="2014" name="Genome Biol. Evol.">
        <title>Pangenome evidence for extensive interdomain horizontal transfer affecting lineage core and shell genes in uncultured planktonic thaumarchaeota and euryarchaeota.</title>
        <authorList>
            <person name="Deschamps P."/>
            <person name="Zivanovic Y."/>
            <person name="Moreira D."/>
            <person name="Rodriguez-Valera F."/>
            <person name="Lopez-Garcia P."/>
        </authorList>
    </citation>
    <scope>NUCLEOTIDE SEQUENCE</scope>
</reference>
<sequence>MDMVGEDWAERQRKLAAAGLLVLGKEAQAKIESLSEVSPLIEAAQRSKVVLLNEQTVDEMLSLVPKQPESSETPASAPQQATLADPESGSAIGRIIAPASSPAMSPPTRRHGLEHFSLDDFPVLAKDVDAEIEIHFDITGNSTTEGKMGDMQSCFSDRLRQLRQMMLTSHCLPRRPLSNAEAWRNRQRHSSREYEITLVGLVGESRWSKMGNLNFVIEDETMQIRCSLKPPSGASNLHPALDGLMDDDVVGVSGHFIIGEGNPLFTASDIHLPPMGKHSKSAASADEAVSAAFLSDVHVGSKTFLAPQWEKMVEWFKTDPLARTVKYFVINGDGVDGVGIYPGQERHLAITDLFDQYGELARLLEELPDWVDLIILPGNHDAVRPAEPQPALDPEVQQDYSDAVFVGNPCDFSLHGVRILSYHGKSIDDFVARLRSVTYSTPELAMRAMLERRHLAPSWGGKTPLSPEPEDRLVISTVPDIFVTGHVHGHYVGNHKGVTMVHSSTWQDQTDYQRMLGFQPKPCILTVVNLHTHATASIPFA</sequence>
<dbReference type="EC" id="3.1.11.1" evidence="15"/>
<evidence type="ECO:0000256" key="11">
    <source>
        <dbReference type="ARBA" id="ARBA00023125"/>
    </source>
</evidence>
<evidence type="ECO:0000256" key="9">
    <source>
        <dbReference type="ARBA" id="ARBA00022839"/>
    </source>
</evidence>
<dbReference type="InterPro" id="IPR011149">
    <property type="entry name" value="Pol2_small_arc"/>
</dbReference>
<keyword evidence="5 15" id="KW-0548">Nucleotidyltransferase</keyword>
<dbReference type="InterPro" id="IPR007185">
    <property type="entry name" value="DNA_pol_a/d/e_bsu"/>
</dbReference>
<comment type="similarity">
    <text evidence="2 15">Belongs to the DNA polymerase delta/II small subunit family.</text>
</comment>
<keyword evidence="9 15" id="KW-0269">Exonuclease</keyword>
<dbReference type="GO" id="GO:0006308">
    <property type="term" value="P:DNA catabolic process"/>
    <property type="evidence" value="ECO:0007669"/>
    <property type="project" value="UniProtKB-UniRule"/>
</dbReference>
<protein>
    <recommendedName>
        <fullName evidence="15">DNA polymerase II small subunit</fullName>
        <shortName evidence="15">Pol II</shortName>
        <ecNumber evidence="15">2.7.7.7</ecNumber>
    </recommendedName>
    <alternativeName>
        <fullName evidence="15">Exodeoxyribonuclease small subunit</fullName>
        <ecNumber evidence="15">3.1.11.1</ecNumber>
    </alternativeName>
</protein>
<dbReference type="HAMAP" id="MF_00325">
    <property type="entry name" value="DNApol_II_A_arch"/>
    <property type="match status" value="1"/>
</dbReference>
<dbReference type="GO" id="GO:0042575">
    <property type="term" value="C:DNA polymerase complex"/>
    <property type="evidence" value="ECO:0007669"/>
    <property type="project" value="TreeGrafter"/>
</dbReference>
<dbReference type="GO" id="GO:0008310">
    <property type="term" value="F:single-stranded DNA 3'-5' DNA exonuclease activity"/>
    <property type="evidence" value="ECO:0007669"/>
    <property type="project" value="UniProtKB-EC"/>
</dbReference>
<dbReference type="GO" id="GO:0003677">
    <property type="term" value="F:DNA binding"/>
    <property type="evidence" value="ECO:0007669"/>
    <property type="project" value="UniProtKB-UniRule"/>
</dbReference>
<keyword evidence="8 15" id="KW-0378">Hydrolase</keyword>
<comment type="catalytic activity">
    <reaction evidence="14 15">
        <text>DNA(n) + a 2'-deoxyribonucleoside 5'-triphosphate = DNA(n+1) + diphosphate</text>
        <dbReference type="Rhea" id="RHEA:22508"/>
        <dbReference type="Rhea" id="RHEA-COMP:17339"/>
        <dbReference type="Rhea" id="RHEA-COMP:17340"/>
        <dbReference type="ChEBI" id="CHEBI:33019"/>
        <dbReference type="ChEBI" id="CHEBI:61560"/>
        <dbReference type="ChEBI" id="CHEBI:173112"/>
        <dbReference type="EC" id="2.7.7.7"/>
    </reaction>
</comment>
<evidence type="ECO:0000256" key="8">
    <source>
        <dbReference type="ARBA" id="ARBA00022801"/>
    </source>
</evidence>
<keyword evidence="6 15" id="KW-0235">DNA replication</keyword>
<keyword evidence="12 15" id="KW-0511">Multifunctional enzyme</keyword>
<evidence type="ECO:0000256" key="14">
    <source>
        <dbReference type="ARBA" id="ARBA00049244"/>
    </source>
</evidence>
<proteinExistence type="inferred from homology"/>
<accession>A0A075GDU2</accession>
<gene>
    <name evidence="18" type="primary">DPB2</name>
    <name evidence="15" type="synonym">polB</name>
</gene>
<dbReference type="PANTHER" id="PTHR10416:SF0">
    <property type="entry name" value="DNA POLYMERASE DELTA SUBUNIT 2"/>
    <property type="match status" value="1"/>
</dbReference>
<comment type="function">
    <text evidence="13 15">Possesses two activities: a DNA synthesis (polymerase) and an exonucleolytic activity that degrades single-stranded DNA in the 3' to 5' direction. Has a template-primer preference which is characteristic of a replicative DNA polymerase.</text>
</comment>
<dbReference type="EC" id="2.7.7.7" evidence="15"/>
<evidence type="ECO:0000259" key="17">
    <source>
        <dbReference type="Pfam" id="PF04042"/>
    </source>
</evidence>
<dbReference type="Gene3D" id="3.60.21.50">
    <property type="match status" value="1"/>
</dbReference>
<organism evidence="18">
    <name type="scientific">uncultured marine group II/III euryarchaeote KM3_14_H03</name>
    <dbReference type="NCBI Taxonomy" id="1457891"/>
    <lineage>
        <taxon>Archaea</taxon>
        <taxon>Methanobacteriati</taxon>
        <taxon>Methanobacteriota</taxon>
        <taxon>environmental samples</taxon>
    </lineage>
</organism>
<dbReference type="Pfam" id="PF04042">
    <property type="entry name" value="DNA_pol_E_B"/>
    <property type="match status" value="1"/>
</dbReference>
<keyword evidence="10 15" id="KW-0239">DNA-directed DNA polymerase</keyword>
<evidence type="ECO:0000256" key="4">
    <source>
        <dbReference type="ARBA" id="ARBA00022679"/>
    </source>
</evidence>
<evidence type="ECO:0000256" key="13">
    <source>
        <dbReference type="ARBA" id="ARBA00024817"/>
    </source>
</evidence>
<evidence type="ECO:0000256" key="12">
    <source>
        <dbReference type="ARBA" id="ARBA00023268"/>
    </source>
</evidence>
<dbReference type="SUPFAM" id="SSF56300">
    <property type="entry name" value="Metallo-dependent phosphatases"/>
    <property type="match status" value="1"/>
</dbReference>
<evidence type="ECO:0000256" key="7">
    <source>
        <dbReference type="ARBA" id="ARBA00022722"/>
    </source>
</evidence>
<feature type="domain" description="DNA polymerase alpha/delta/epsilon subunit B" evidence="17">
    <location>
        <begin position="292"/>
        <end position="486"/>
    </location>
</feature>
<comment type="subunit">
    <text evidence="3 15">Heterodimer of a large subunit and a small subunit.</text>
</comment>
<evidence type="ECO:0000256" key="2">
    <source>
        <dbReference type="ARBA" id="ARBA00006035"/>
    </source>
</evidence>
<name>A0A075GDU2_9EURY</name>
<evidence type="ECO:0000256" key="1">
    <source>
        <dbReference type="ARBA" id="ARBA00000563"/>
    </source>
</evidence>
<dbReference type="InterPro" id="IPR029052">
    <property type="entry name" value="Metallo-depent_PP-like"/>
</dbReference>
<evidence type="ECO:0000256" key="6">
    <source>
        <dbReference type="ARBA" id="ARBA00022705"/>
    </source>
</evidence>
<dbReference type="EMBL" id="KF900631">
    <property type="protein sequence ID" value="AIF01824.1"/>
    <property type="molecule type" value="Genomic_DNA"/>
</dbReference>
<dbReference type="InterPro" id="IPR024826">
    <property type="entry name" value="DNA_pol_delta/II_ssu"/>
</dbReference>
<dbReference type="PANTHER" id="PTHR10416">
    <property type="entry name" value="DNA POLYMERASE DELTA SUBUNIT 2"/>
    <property type="match status" value="1"/>
</dbReference>
<keyword evidence="7 15" id="KW-0540">Nuclease</keyword>
<evidence type="ECO:0000256" key="15">
    <source>
        <dbReference type="HAMAP-Rule" id="MF_00325"/>
    </source>
</evidence>
<evidence type="ECO:0000313" key="18">
    <source>
        <dbReference type="EMBL" id="AIF01824.1"/>
    </source>
</evidence>
<evidence type="ECO:0000256" key="16">
    <source>
        <dbReference type="SAM" id="MobiDB-lite"/>
    </source>
</evidence>
<dbReference type="GO" id="GO:0006271">
    <property type="term" value="P:DNA strand elongation involved in DNA replication"/>
    <property type="evidence" value="ECO:0007669"/>
    <property type="project" value="TreeGrafter"/>
</dbReference>
<keyword evidence="11 15" id="KW-0238">DNA-binding</keyword>
<feature type="compositionally biased region" description="Polar residues" evidence="16">
    <location>
        <begin position="68"/>
        <end position="82"/>
    </location>
</feature>
<keyword evidence="4 15" id="KW-0808">Transferase</keyword>
<feature type="region of interest" description="Disordered" evidence="16">
    <location>
        <begin position="64"/>
        <end position="88"/>
    </location>
</feature>
<evidence type="ECO:0000256" key="10">
    <source>
        <dbReference type="ARBA" id="ARBA00022932"/>
    </source>
</evidence>
<comment type="catalytic activity">
    <reaction evidence="1 15">
        <text>Exonucleolytic cleavage in the 3'- to 5'-direction to yield nucleoside 5'-phosphates.</text>
        <dbReference type="EC" id="3.1.11.1"/>
    </reaction>
</comment>